<dbReference type="InterPro" id="IPR017968">
    <property type="entry name" value="Acylphosphatase_CS"/>
</dbReference>
<gene>
    <name evidence="8" type="ORF">BJ981_003554</name>
</gene>
<name>A0A7W8Z5X7_9ACTN</name>
<dbReference type="InterPro" id="IPR036046">
    <property type="entry name" value="Acylphosphatase-like_dom_sf"/>
</dbReference>
<comment type="catalytic activity">
    <reaction evidence="4 5">
        <text>an acyl phosphate + H2O = a carboxylate + phosphate + H(+)</text>
        <dbReference type="Rhea" id="RHEA:14965"/>
        <dbReference type="ChEBI" id="CHEBI:15377"/>
        <dbReference type="ChEBI" id="CHEBI:15378"/>
        <dbReference type="ChEBI" id="CHEBI:29067"/>
        <dbReference type="ChEBI" id="CHEBI:43474"/>
        <dbReference type="ChEBI" id="CHEBI:59918"/>
        <dbReference type="EC" id="3.6.1.7"/>
    </reaction>
</comment>
<dbReference type="Gene3D" id="3.30.70.100">
    <property type="match status" value="1"/>
</dbReference>
<dbReference type="GO" id="GO:0003998">
    <property type="term" value="F:acylphosphatase activity"/>
    <property type="evidence" value="ECO:0007669"/>
    <property type="project" value="UniProtKB-EC"/>
</dbReference>
<evidence type="ECO:0000256" key="5">
    <source>
        <dbReference type="PROSITE-ProRule" id="PRU00520"/>
    </source>
</evidence>
<dbReference type="EC" id="3.6.1.7" evidence="2 5"/>
<comment type="similarity">
    <text evidence="1 6">Belongs to the acylphosphatase family.</text>
</comment>
<dbReference type="InterPro" id="IPR001792">
    <property type="entry name" value="Acylphosphatase-like_dom"/>
</dbReference>
<sequence>MTAPDSGQVRLNVWVRGHVQGVGFRWWTRARALELGLVGSASNLADGRVEVVAEGLREDCEKLLALLRGDTTPGRVDAVVERWSPVRGGFGGFVER</sequence>
<dbReference type="PANTHER" id="PTHR47268">
    <property type="entry name" value="ACYLPHOSPHATASE"/>
    <property type="match status" value="1"/>
</dbReference>
<accession>A0A7W8Z5X7</accession>
<dbReference type="Pfam" id="PF00708">
    <property type="entry name" value="Acylphosphatase"/>
    <property type="match status" value="1"/>
</dbReference>
<comment type="caution">
    <text evidence="8">The sequence shown here is derived from an EMBL/GenBank/DDBJ whole genome shotgun (WGS) entry which is preliminary data.</text>
</comment>
<evidence type="ECO:0000256" key="6">
    <source>
        <dbReference type="RuleBase" id="RU004168"/>
    </source>
</evidence>
<dbReference type="PANTHER" id="PTHR47268:SF4">
    <property type="entry name" value="ACYLPHOSPHATASE"/>
    <property type="match status" value="1"/>
</dbReference>
<feature type="active site" evidence="5">
    <location>
        <position position="43"/>
    </location>
</feature>
<evidence type="ECO:0000256" key="3">
    <source>
        <dbReference type="ARBA" id="ARBA00015991"/>
    </source>
</evidence>
<dbReference type="NCBIfam" id="NF010997">
    <property type="entry name" value="PRK14422.1"/>
    <property type="match status" value="1"/>
</dbReference>
<dbReference type="EMBL" id="JACHBR010000001">
    <property type="protein sequence ID" value="MBB5627855.1"/>
    <property type="molecule type" value="Genomic_DNA"/>
</dbReference>
<evidence type="ECO:0000259" key="7">
    <source>
        <dbReference type="PROSITE" id="PS51160"/>
    </source>
</evidence>
<evidence type="ECO:0000313" key="8">
    <source>
        <dbReference type="EMBL" id="MBB5627855.1"/>
    </source>
</evidence>
<dbReference type="Proteomes" id="UP000588112">
    <property type="component" value="Unassembled WGS sequence"/>
</dbReference>
<reference evidence="8 9" key="1">
    <citation type="submission" date="2020-08" db="EMBL/GenBank/DDBJ databases">
        <title>Sequencing the genomes of 1000 actinobacteria strains.</title>
        <authorList>
            <person name="Klenk H.-P."/>
        </authorList>
    </citation>
    <scope>NUCLEOTIDE SEQUENCE [LARGE SCALE GENOMIC DNA]</scope>
    <source>
        <strain evidence="8 9">DSM 45790</strain>
    </source>
</reference>
<protein>
    <recommendedName>
        <fullName evidence="3 5">acylphosphatase</fullName>
        <ecNumber evidence="2 5">3.6.1.7</ecNumber>
    </recommendedName>
</protein>
<dbReference type="InterPro" id="IPR020456">
    <property type="entry name" value="Acylphosphatase"/>
</dbReference>
<evidence type="ECO:0000313" key="9">
    <source>
        <dbReference type="Proteomes" id="UP000588112"/>
    </source>
</evidence>
<dbReference type="AlphaFoldDB" id="A0A7W8Z5X7"/>
<evidence type="ECO:0000256" key="4">
    <source>
        <dbReference type="ARBA" id="ARBA00047645"/>
    </source>
</evidence>
<feature type="domain" description="Acylphosphatase-like" evidence="7">
    <location>
        <begin position="10"/>
        <end position="96"/>
    </location>
</feature>
<evidence type="ECO:0000256" key="1">
    <source>
        <dbReference type="ARBA" id="ARBA00005614"/>
    </source>
</evidence>
<dbReference type="RefSeq" id="WP_184612453.1">
    <property type="nucleotide sequence ID" value="NZ_BOOS01000015.1"/>
</dbReference>
<keyword evidence="9" id="KW-1185">Reference proteome</keyword>
<dbReference type="PROSITE" id="PS51160">
    <property type="entry name" value="ACYLPHOSPHATASE_3"/>
    <property type="match status" value="1"/>
</dbReference>
<proteinExistence type="inferred from homology"/>
<dbReference type="SUPFAM" id="SSF54975">
    <property type="entry name" value="Acylphosphatase/BLUF domain-like"/>
    <property type="match status" value="1"/>
</dbReference>
<evidence type="ECO:0000256" key="2">
    <source>
        <dbReference type="ARBA" id="ARBA00012150"/>
    </source>
</evidence>
<organism evidence="8 9">
    <name type="scientific">Sphaerisporangium krabiense</name>
    <dbReference type="NCBI Taxonomy" id="763782"/>
    <lineage>
        <taxon>Bacteria</taxon>
        <taxon>Bacillati</taxon>
        <taxon>Actinomycetota</taxon>
        <taxon>Actinomycetes</taxon>
        <taxon>Streptosporangiales</taxon>
        <taxon>Streptosporangiaceae</taxon>
        <taxon>Sphaerisporangium</taxon>
    </lineage>
</organism>
<dbReference type="PROSITE" id="PS00150">
    <property type="entry name" value="ACYLPHOSPHATASE_1"/>
    <property type="match status" value="1"/>
</dbReference>
<keyword evidence="5 8" id="KW-0378">Hydrolase</keyword>
<feature type="active site" evidence="5">
    <location>
        <position position="25"/>
    </location>
</feature>